<feature type="compositionally biased region" description="Low complexity" evidence="6">
    <location>
        <begin position="12"/>
        <end position="25"/>
    </location>
</feature>
<dbReference type="AlphaFoldDB" id="M0QMQ5"/>
<dbReference type="STRING" id="1223545.GS4_26_01520"/>
<comment type="similarity">
    <text evidence="2">Belongs to the oxygen-dependent FAD-linked oxidoreductase family.</text>
</comment>
<evidence type="ECO:0000256" key="6">
    <source>
        <dbReference type="SAM" id="MobiDB-lite"/>
    </source>
</evidence>
<dbReference type="InterPro" id="IPR016167">
    <property type="entry name" value="FAD-bd_PCMH_sub1"/>
</dbReference>
<dbReference type="SUPFAM" id="SSF56176">
    <property type="entry name" value="FAD-binding/transporter-associated domain-like"/>
    <property type="match status" value="1"/>
</dbReference>
<dbReference type="Gene3D" id="3.30.465.10">
    <property type="match status" value="1"/>
</dbReference>
<dbReference type="Gene3D" id="3.40.462.20">
    <property type="match status" value="1"/>
</dbReference>
<dbReference type="InterPro" id="IPR016169">
    <property type="entry name" value="FAD-bd_PCMH_sub2"/>
</dbReference>
<evidence type="ECO:0000256" key="3">
    <source>
        <dbReference type="ARBA" id="ARBA00022630"/>
    </source>
</evidence>
<dbReference type="PROSITE" id="PS51387">
    <property type="entry name" value="FAD_PCMH"/>
    <property type="match status" value="1"/>
</dbReference>
<dbReference type="PANTHER" id="PTHR42973">
    <property type="entry name" value="BINDING OXIDOREDUCTASE, PUTATIVE (AFU_ORTHOLOGUE AFUA_1G17690)-RELATED"/>
    <property type="match status" value="1"/>
</dbReference>
<dbReference type="EMBL" id="BANX01000026">
    <property type="protein sequence ID" value="GAC69704.1"/>
    <property type="molecule type" value="Genomic_DNA"/>
</dbReference>
<comment type="cofactor">
    <cofactor evidence="1">
        <name>FAD</name>
        <dbReference type="ChEBI" id="CHEBI:57692"/>
    </cofactor>
</comment>
<evidence type="ECO:0000256" key="4">
    <source>
        <dbReference type="ARBA" id="ARBA00022827"/>
    </source>
</evidence>
<accession>M0QMQ5</accession>
<evidence type="ECO:0000256" key="5">
    <source>
        <dbReference type="ARBA" id="ARBA00023002"/>
    </source>
</evidence>
<dbReference type="Proteomes" id="UP000011666">
    <property type="component" value="Unassembled WGS sequence"/>
</dbReference>
<sequence>MTVNSPLDDHPTVSSPVPTSGSGLPEHAELTELHERIEGHVVSPTDDRYAAARSGFNVLADQRPAAIVLPTNRFDVVEAVRFAAEQGLRVTVQATGHGSGTCTADTLMINTSTLTGVSVDPVERTAVVAAGTTWGPVLAAAAAHGLAPLVGSSSGVGAVGYTLGGGFGWLGRRFGLSSDAVRSFDVVTPDGNTLRVSTTSYPDIFWTLRGAGAGSIAVVTAMEIELFPVTTVYAGNLFYPAADAGDILRRFRDWAPEQSEELTSAVTLINFPPLETVPEPFRGKSFAVVRGCWSGDLDTGRSVIDEWRGWRPPVIDMWCDLPFAAVDAISMDPTEPVPAMTTTEWFDTISDEAIDILTARVQPSTPDASPVTIGEVRHAGGAVARLADDAVDGRGRSGRFLLSLVAMVGDPRSAPVVESWLQDTRDQLRPHVTGATFLNFTDGAERTARSSSSFADEPLRRAAAVKAALDPDDRFCHGIILR</sequence>
<keyword evidence="3" id="KW-0285">Flavoprotein</keyword>
<dbReference type="Gene3D" id="3.30.43.10">
    <property type="entry name" value="Uridine Diphospho-n-acetylenolpyruvylglucosamine Reductase, domain 2"/>
    <property type="match status" value="1"/>
</dbReference>
<dbReference type="InterPro" id="IPR006093">
    <property type="entry name" value="Oxy_OxRdtase_FAD_BS"/>
</dbReference>
<keyword evidence="4" id="KW-0274">FAD</keyword>
<feature type="region of interest" description="Disordered" evidence="6">
    <location>
        <begin position="1"/>
        <end position="25"/>
    </location>
</feature>
<dbReference type="PANTHER" id="PTHR42973:SF39">
    <property type="entry name" value="FAD-BINDING PCMH-TYPE DOMAIN-CONTAINING PROTEIN"/>
    <property type="match status" value="1"/>
</dbReference>
<organism evidence="8 9">
    <name type="scientific">Gordonia soli NBRC 108243</name>
    <dbReference type="NCBI Taxonomy" id="1223545"/>
    <lineage>
        <taxon>Bacteria</taxon>
        <taxon>Bacillati</taxon>
        <taxon>Actinomycetota</taxon>
        <taxon>Actinomycetes</taxon>
        <taxon>Mycobacteriales</taxon>
        <taxon>Gordoniaceae</taxon>
        <taxon>Gordonia</taxon>
    </lineage>
</organism>
<protein>
    <submittedName>
        <fullName evidence="8">Putative oxidoreductase</fullName>
    </submittedName>
</protein>
<evidence type="ECO:0000313" key="8">
    <source>
        <dbReference type="EMBL" id="GAC69704.1"/>
    </source>
</evidence>
<name>M0QMQ5_9ACTN</name>
<dbReference type="InterPro" id="IPR050416">
    <property type="entry name" value="FAD-linked_Oxidoreductase"/>
</dbReference>
<dbReference type="Pfam" id="PF01565">
    <property type="entry name" value="FAD_binding_4"/>
    <property type="match status" value="1"/>
</dbReference>
<evidence type="ECO:0000259" key="7">
    <source>
        <dbReference type="PROSITE" id="PS51387"/>
    </source>
</evidence>
<dbReference type="InterPro" id="IPR036318">
    <property type="entry name" value="FAD-bd_PCMH-like_sf"/>
</dbReference>
<proteinExistence type="inferred from homology"/>
<dbReference type="PROSITE" id="PS00862">
    <property type="entry name" value="OX2_COVAL_FAD"/>
    <property type="match status" value="1"/>
</dbReference>
<feature type="domain" description="FAD-binding PCMH-type" evidence="7">
    <location>
        <begin position="60"/>
        <end position="229"/>
    </location>
</feature>
<evidence type="ECO:0000256" key="1">
    <source>
        <dbReference type="ARBA" id="ARBA00001974"/>
    </source>
</evidence>
<dbReference type="OrthoDB" id="545125at2"/>
<comment type="caution">
    <text evidence="8">The sequence shown here is derived from an EMBL/GenBank/DDBJ whole genome shotgun (WGS) entry which is preliminary data.</text>
</comment>
<gene>
    <name evidence="8" type="ORF">GS4_26_01520</name>
</gene>
<keyword evidence="9" id="KW-1185">Reference proteome</keyword>
<evidence type="ECO:0000256" key="2">
    <source>
        <dbReference type="ARBA" id="ARBA00005466"/>
    </source>
</evidence>
<dbReference type="RefSeq" id="WP_007623031.1">
    <property type="nucleotide sequence ID" value="NZ_BANX01000026.1"/>
</dbReference>
<keyword evidence="5" id="KW-0560">Oxidoreductase</keyword>
<dbReference type="InterPro" id="IPR006094">
    <property type="entry name" value="Oxid_FAD_bind_N"/>
</dbReference>
<dbReference type="eggNOG" id="COG0277">
    <property type="taxonomic scope" value="Bacteria"/>
</dbReference>
<evidence type="ECO:0000313" key="9">
    <source>
        <dbReference type="Proteomes" id="UP000011666"/>
    </source>
</evidence>
<reference evidence="8 9" key="1">
    <citation type="submission" date="2013-01" db="EMBL/GenBank/DDBJ databases">
        <title>Whole genome shotgun sequence of Gordonia soli NBRC 108243.</title>
        <authorList>
            <person name="Isaki-Nakamura S."/>
            <person name="Hosoyama A."/>
            <person name="Tsuchikane K."/>
            <person name="Ando Y."/>
            <person name="Baba S."/>
            <person name="Ohji S."/>
            <person name="Hamada M."/>
            <person name="Tamura T."/>
            <person name="Yamazoe A."/>
            <person name="Yamazaki S."/>
            <person name="Fujita N."/>
        </authorList>
    </citation>
    <scope>NUCLEOTIDE SEQUENCE [LARGE SCALE GENOMIC DNA]</scope>
    <source>
        <strain evidence="8 9">NBRC 108243</strain>
    </source>
</reference>
<dbReference type="GO" id="GO:0071949">
    <property type="term" value="F:FAD binding"/>
    <property type="evidence" value="ECO:0007669"/>
    <property type="project" value="InterPro"/>
</dbReference>
<dbReference type="InterPro" id="IPR016166">
    <property type="entry name" value="FAD-bd_PCMH"/>
</dbReference>
<dbReference type="GO" id="GO:0016491">
    <property type="term" value="F:oxidoreductase activity"/>
    <property type="evidence" value="ECO:0007669"/>
    <property type="project" value="UniProtKB-KW"/>
</dbReference>